<dbReference type="AlphaFoldDB" id="A0AAF0EDB9"/>
<proteinExistence type="predicted"/>
<keyword evidence="2 7" id="KW-0812">Transmembrane</keyword>
<dbReference type="EMBL" id="CP119905">
    <property type="protein sequence ID" value="WFD24312.1"/>
    <property type="molecule type" value="Genomic_DNA"/>
</dbReference>
<keyword evidence="6 7" id="KW-0472">Membrane</keyword>
<dbReference type="GO" id="GO:0045271">
    <property type="term" value="C:respiratory chain complex I"/>
    <property type="evidence" value="ECO:0007669"/>
    <property type="project" value="InterPro"/>
</dbReference>
<evidence type="ECO:0000256" key="7">
    <source>
        <dbReference type="SAM" id="Phobius"/>
    </source>
</evidence>
<feature type="transmembrane region" description="Helical" evidence="7">
    <location>
        <begin position="82"/>
        <end position="104"/>
    </location>
</feature>
<evidence type="ECO:0000256" key="2">
    <source>
        <dbReference type="ARBA" id="ARBA00022692"/>
    </source>
</evidence>
<evidence type="ECO:0000256" key="1">
    <source>
        <dbReference type="ARBA" id="ARBA00004448"/>
    </source>
</evidence>
<dbReference type="GO" id="GO:0005743">
    <property type="term" value="C:mitochondrial inner membrane"/>
    <property type="evidence" value="ECO:0007669"/>
    <property type="project" value="UniProtKB-SubCell"/>
</dbReference>
<dbReference type="PANTHER" id="PTHR21382:SF1">
    <property type="entry name" value="NADH DEHYDROGENASE [UBIQUINONE] 1 ALPHA SUBCOMPLEX SUBUNIT 11"/>
    <property type="match status" value="1"/>
</dbReference>
<reference evidence="8" key="1">
    <citation type="submission" date="2023-03" db="EMBL/GenBank/DDBJ databases">
        <title>Mating type loci evolution in Malassezia.</title>
        <authorList>
            <person name="Coelho M.A."/>
        </authorList>
    </citation>
    <scope>NUCLEOTIDE SEQUENCE</scope>
    <source>
        <strain evidence="8">CBS 12830</strain>
    </source>
</reference>
<name>A0AAF0EDB9_9BASI</name>
<dbReference type="GO" id="GO:0006120">
    <property type="term" value="P:mitochondrial electron transport, NADH to ubiquinone"/>
    <property type="evidence" value="ECO:0007669"/>
    <property type="project" value="InterPro"/>
</dbReference>
<dbReference type="InterPro" id="IPR039205">
    <property type="entry name" value="NDUFA11"/>
</dbReference>
<evidence type="ECO:0000256" key="3">
    <source>
        <dbReference type="ARBA" id="ARBA00022792"/>
    </source>
</evidence>
<dbReference type="Proteomes" id="UP001214415">
    <property type="component" value="Chromosome 6"/>
</dbReference>
<evidence type="ECO:0000256" key="6">
    <source>
        <dbReference type="ARBA" id="ARBA00023136"/>
    </source>
</evidence>
<evidence type="ECO:0000256" key="5">
    <source>
        <dbReference type="ARBA" id="ARBA00023128"/>
    </source>
</evidence>
<keyword evidence="5" id="KW-0496">Mitochondrion</keyword>
<evidence type="ECO:0008006" key="10">
    <source>
        <dbReference type="Google" id="ProtNLM"/>
    </source>
</evidence>
<dbReference type="PANTHER" id="PTHR21382">
    <property type="entry name" value="NADH-UBIQUINONE OXIDOREDUCTASE SUBUNIT"/>
    <property type="match status" value="1"/>
</dbReference>
<protein>
    <recommendedName>
        <fullName evidence="10">Complex I-B14.7</fullName>
    </recommendedName>
</protein>
<keyword evidence="4 7" id="KW-1133">Transmembrane helix</keyword>
<organism evidence="8 9">
    <name type="scientific">Malassezia equina</name>
    <dbReference type="NCBI Taxonomy" id="1381935"/>
    <lineage>
        <taxon>Eukaryota</taxon>
        <taxon>Fungi</taxon>
        <taxon>Dikarya</taxon>
        <taxon>Basidiomycota</taxon>
        <taxon>Ustilaginomycotina</taxon>
        <taxon>Malasseziomycetes</taxon>
        <taxon>Malasseziales</taxon>
        <taxon>Malasseziaceae</taxon>
        <taxon>Malassezia</taxon>
    </lineage>
</organism>
<evidence type="ECO:0000313" key="9">
    <source>
        <dbReference type="Proteomes" id="UP001214415"/>
    </source>
</evidence>
<feature type="transmembrane region" description="Helical" evidence="7">
    <location>
        <begin position="50"/>
        <end position="70"/>
    </location>
</feature>
<comment type="subcellular location">
    <subcellularLocation>
        <location evidence="1">Mitochondrion inner membrane</location>
        <topology evidence="1">Multi-pass membrane protein</topology>
    </subcellularLocation>
</comment>
<accession>A0AAF0EDB9</accession>
<evidence type="ECO:0000313" key="8">
    <source>
        <dbReference type="EMBL" id="WFD24312.1"/>
    </source>
</evidence>
<evidence type="ECO:0000256" key="4">
    <source>
        <dbReference type="ARBA" id="ARBA00022989"/>
    </source>
</evidence>
<keyword evidence="3" id="KW-0999">Mitochondrion inner membrane</keyword>
<sequence>MTASEPSTMFHKRQPVNETFNAGLAGAAVGLLASAVQNSLQKHKAGAMGIFTRTGAFVGGLFTFASASLANFRQKEDGYNGAAGGCAAGLVVGAASMLCNAYLLAGSVPVMAGSCVGLGALVGTFQAAGSTLVNGSTVPPKALTEKADPESPLLASTQERRARFFKSST</sequence>
<keyword evidence="9" id="KW-1185">Reference proteome</keyword>
<gene>
    <name evidence="8" type="ORF">MEQU1_003011</name>
</gene>
<feature type="transmembrane region" description="Helical" evidence="7">
    <location>
        <begin position="20"/>
        <end position="38"/>
    </location>
</feature>